<evidence type="ECO:0000313" key="2">
    <source>
        <dbReference type="Proteomes" id="UP000027463"/>
    </source>
</evidence>
<accession>A0ABR4TTV3</accession>
<sequence length="56" mass="6267">MLLFSPRCTIGGATGLVNLRKEVNVNDNFFTEILKYLAALIGNQPPKRQGFIRIFA</sequence>
<organism evidence="1 2">
    <name type="scientific">Thalassospira permensis NBRC 106175</name>
    <dbReference type="NCBI Taxonomy" id="1353532"/>
    <lineage>
        <taxon>Bacteria</taxon>
        <taxon>Pseudomonadati</taxon>
        <taxon>Pseudomonadota</taxon>
        <taxon>Alphaproteobacteria</taxon>
        <taxon>Rhodospirillales</taxon>
        <taxon>Thalassospiraceae</taxon>
        <taxon>Thalassospira</taxon>
    </lineage>
</organism>
<keyword evidence="2" id="KW-1185">Reference proteome</keyword>
<evidence type="ECO:0000313" key="1">
    <source>
        <dbReference type="EMBL" id="KEO59523.1"/>
    </source>
</evidence>
<protein>
    <submittedName>
        <fullName evidence="1">Uncharacterized protein</fullName>
    </submittedName>
</protein>
<comment type="caution">
    <text evidence="1">The sequence shown here is derived from an EMBL/GenBank/DDBJ whole genome shotgun (WGS) entry which is preliminary data.</text>
</comment>
<gene>
    <name evidence="1" type="ORF">SMB34_00650</name>
</gene>
<name>A0ABR4TTV3_9PROT</name>
<dbReference type="EMBL" id="AUNC01000001">
    <property type="protein sequence ID" value="KEO59523.1"/>
    <property type="molecule type" value="Genomic_DNA"/>
</dbReference>
<proteinExistence type="predicted"/>
<reference evidence="1 2" key="1">
    <citation type="submission" date="2013-07" db="EMBL/GenBank/DDBJ databases">
        <title>Thalassospira permensis NBRC 106175 Genome Sequencing.</title>
        <authorList>
            <person name="Lai Q."/>
            <person name="Shao Z."/>
        </authorList>
    </citation>
    <scope>NUCLEOTIDE SEQUENCE [LARGE SCALE GENOMIC DNA]</scope>
    <source>
        <strain evidence="1 2">NBRC 106175</strain>
    </source>
</reference>
<dbReference type="Proteomes" id="UP000027463">
    <property type="component" value="Unassembled WGS sequence"/>
</dbReference>